<sequence>MDKRNSLEQPSVRNVEQWQKESDSVLYRYNYETIFTRWDHQNPFTTAILFENMAIVSDMHSLQAYCNQPEMMMAFLKNYRMSNGCCFYFTNILDSKFKGKRYISQCLLSILSTINV</sequence>
<evidence type="ECO:0000313" key="2">
    <source>
        <dbReference type="Proteomes" id="UP001176941"/>
    </source>
</evidence>
<dbReference type="Proteomes" id="UP001176941">
    <property type="component" value="Chromosome 4"/>
</dbReference>
<proteinExistence type="predicted"/>
<evidence type="ECO:0000313" key="1">
    <source>
        <dbReference type="EMBL" id="CAI9174293.1"/>
    </source>
</evidence>
<name>A0ABN8ZK51_RANTA</name>
<gene>
    <name evidence="1" type="ORF">MRATA1EN1_LOCUS23255</name>
</gene>
<reference evidence="1" key="1">
    <citation type="submission" date="2023-04" db="EMBL/GenBank/DDBJ databases">
        <authorList>
            <consortium name="ELIXIR-Norway"/>
        </authorList>
    </citation>
    <scope>NUCLEOTIDE SEQUENCE [LARGE SCALE GENOMIC DNA]</scope>
</reference>
<dbReference type="EMBL" id="OX459940">
    <property type="protein sequence ID" value="CAI9174293.1"/>
    <property type="molecule type" value="Genomic_DNA"/>
</dbReference>
<accession>A0ABN8ZK51</accession>
<keyword evidence="2" id="KW-1185">Reference proteome</keyword>
<protein>
    <submittedName>
        <fullName evidence="1">Uncharacterized protein</fullName>
    </submittedName>
</protein>
<organism evidence="1 2">
    <name type="scientific">Rangifer tarandus platyrhynchus</name>
    <name type="common">Svalbard reindeer</name>
    <dbReference type="NCBI Taxonomy" id="3082113"/>
    <lineage>
        <taxon>Eukaryota</taxon>
        <taxon>Metazoa</taxon>
        <taxon>Chordata</taxon>
        <taxon>Craniata</taxon>
        <taxon>Vertebrata</taxon>
        <taxon>Euteleostomi</taxon>
        <taxon>Mammalia</taxon>
        <taxon>Eutheria</taxon>
        <taxon>Laurasiatheria</taxon>
        <taxon>Artiodactyla</taxon>
        <taxon>Ruminantia</taxon>
        <taxon>Pecora</taxon>
        <taxon>Cervidae</taxon>
        <taxon>Odocoileinae</taxon>
        <taxon>Rangifer</taxon>
    </lineage>
</organism>